<evidence type="ECO:0000313" key="2">
    <source>
        <dbReference type="Proteomes" id="UP000198575"/>
    </source>
</evidence>
<name>A0A1I4V0S6_9GAMM</name>
<protein>
    <submittedName>
        <fullName evidence="1">N-formylglutamate amidohydrolase</fullName>
    </submittedName>
</protein>
<dbReference type="EMBL" id="FOVF01000001">
    <property type="protein sequence ID" value="SFM94867.1"/>
    <property type="molecule type" value="Genomic_DNA"/>
</dbReference>
<dbReference type="GO" id="GO:0016787">
    <property type="term" value="F:hydrolase activity"/>
    <property type="evidence" value="ECO:0007669"/>
    <property type="project" value="UniProtKB-KW"/>
</dbReference>
<dbReference type="Pfam" id="PF05013">
    <property type="entry name" value="FGase"/>
    <property type="match status" value="1"/>
</dbReference>
<organism evidence="1 2">
    <name type="scientific">Dokdonella immobilis</name>
    <dbReference type="NCBI Taxonomy" id="578942"/>
    <lineage>
        <taxon>Bacteria</taxon>
        <taxon>Pseudomonadati</taxon>
        <taxon>Pseudomonadota</taxon>
        <taxon>Gammaproteobacteria</taxon>
        <taxon>Lysobacterales</taxon>
        <taxon>Rhodanobacteraceae</taxon>
        <taxon>Dokdonella</taxon>
    </lineage>
</organism>
<proteinExistence type="predicted"/>
<dbReference type="Proteomes" id="UP000198575">
    <property type="component" value="Unassembled WGS sequence"/>
</dbReference>
<accession>A0A1I4V0S6</accession>
<gene>
    <name evidence="1" type="ORF">SAMN05216289_10112</name>
</gene>
<evidence type="ECO:0000313" key="1">
    <source>
        <dbReference type="EMBL" id="SFM94867.1"/>
    </source>
</evidence>
<dbReference type="RefSeq" id="WP_175497773.1">
    <property type="nucleotide sequence ID" value="NZ_FOVF01000001.1"/>
</dbReference>
<dbReference type="AlphaFoldDB" id="A0A1I4V0S6"/>
<dbReference type="Gene3D" id="3.40.630.40">
    <property type="entry name" value="Zn-dependent exopeptidases"/>
    <property type="match status" value="1"/>
</dbReference>
<sequence>MIYRADYSSFSAPEDSFDSVSGTVGDWELIAGDGPVIATAIHDGHHIRDSLLPFLAIGDADRRREEDPLTAMLLSAGDTKLRMLSSRFEFDVNRAREHAISDDPADTWDLRIWNTLPAPEVGRSLSRYDEFYRMIESVLRAHLDQWGCALLLDIHSYNHRREGPAAAPAAQQSNPDIDLGVTTLDMTRWGDSVRRFEAVLSGTAVGGRLPDVRRNVRYAGGGHFPEWVYARFGTDVCTISLEYKKIFMDEWSGTADIAAIEDLRAGLERAVSAVRGDFVACR</sequence>
<dbReference type="SUPFAM" id="SSF53187">
    <property type="entry name" value="Zn-dependent exopeptidases"/>
    <property type="match status" value="1"/>
</dbReference>
<dbReference type="InterPro" id="IPR007709">
    <property type="entry name" value="N-FG_amidohydro"/>
</dbReference>
<keyword evidence="2" id="KW-1185">Reference proteome</keyword>
<reference evidence="1 2" key="1">
    <citation type="submission" date="2016-10" db="EMBL/GenBank/DDBJ databases">
        <authorList>
            <person name="de Groot N.N."/>
        </authorList>
    </citation>
    <scope>NUCLEOTIDE SEQUENCE [LARGE SCALE GENOMIC DNA]</scope>
    <source>
        <strain evidence="1 2">CGMCC 1.7659</strain>
    </source>
</reference>
<dbReference type="STRING" id="578942.SAMN05216289_10112"/>
<keyword evidence="1" id="KW-0378">Hydrolase</keyword>